<dbReference type="EnsemblMetazoa" id="SMAR013143-RA">
    <property type="protein sequence ID" value="SMAR013143-PA"/>
    <property type="gene ID" value="SMAR013143"/>
</dbReference>
<sequence length="651" mass="74539">MSEYEKLRRLCAKKGEFFEDADFPASQASVFYHQTPPFQFVWKRPKEWCSKPVFIADGNNEFDIIPGKLGDQWFVSCLGCLNLTRGLFYRVVPADQGFDDENYAGIFRFRIWWCGEWQEVVVDDRLPTVNSRLVFVQCNGSNQFWASLLEKAYAKLHGSYEALKYGCSLDGLADLTGGITESVKIFTDHAMCTRLLNKLLDMTSIVTCTVNQSQVRSHAEKLPNGIMVGTNYRVLCLDKAETYMGNKIQLICLRNPLPISATYSGEWAKHSKLWDDISTDDIDRLDVENLLDNEFWMPFDEFASTFTHLELVHLDSETSKDEPSLRSRCAWQMRMWQSAWQKGVTAGGCRNNSDTFHINPQFHLMLSDMEEVIISLNQHCILEPKVIGYTLYQLPKNNADNIDKSFYKKNKSFVNSQYTNSRQVTHRCQLEQGGYVIIPTTFEPGQEATLIDVMPVTSKSAILKAPVTSDPKGLGQYEAVFLQLANEHKTINMFELQELLEAVLPNDYVKSCASLEVCRQIVLALDSSGSGRLKFSDFMNMMCSLKYWQNAFKKPHERHHGSAEGRKTTRCAARSRISVKHRDFIASRDAIYAQRWHFAIRRLLAETKFYLLTHVAARRLDTIRDSGLQFSSDFEANSRGVRTFGGDRFVR</sequence>
<dbReference type="CDD" id="cd00044">
    <property type="entry name" value="CysPc"/>
    <property type="match status" value="1"/>
</dbReference>
<dbReference type="GO" id="GO:0005509">
    <property type="term" value="F:calcium ion binding"/>
    <property type="evidence" value="ECO:0007669"/>
    <property type="project" value="InterPro"/>
</dbReference>
<comment type="similarity">
    <text evidence="1">Belongs to the peptidase C2 family.</text>
</comment>
<dbReference type="HOGENOM" id="CLU_010982_0_1_1"/>
<dbReference type="AlphaFoldDB" id="T1JH14"/>
<organism evidence="6 7">
    <name type="scientific">Strigamia maritima</name>
    <name type="common">European centipede</name>
    <name type="synonym">Geophilus maritimus</name>
    <dbReference type="NCBI Taxonomy" id="126957"/>
    <lineage>
        <taxon>Eukaryota</taxon>
        <taxon>Metazoa</taxon>
        <taxon>Ecdysozoa</taxon>
        <taxon>Arthropoda</taxon>
        <taxon>Myriapoda</taxon>
        <taxon>Chilopoda</taxon>
        <taxon>Pleurostigmophora</taxon>
        <taxon>Geophilomorpha</taxon>
        <taxon>Linotaeniidae</taxon>
        <taxon>Strigamia</taxon>
    </lineage>
</organism>
<dbReference type="SUPFAM" id="SSF54001">
    <property type="entry name" value="Cysteine proteinases"/>
    <property type="match status" value="1"/>
</dbReference>
<dbReference type="PROSITE" id="PS50222">
    <property type="entry name" value="EF_HAND_2"/>
    <property type="match status" value="1"/>
</dbReference>
<evidence type="ECO:0000256" key="3">
    <source>
        <dbReference type="PROSITE-ProRule" id="PRU00239"/>
    </source>
</evidence>
<dbReference type="SMART" id="SM00230">
    <property type="entry name" value="CysPc"/>
    <property type="match status" value="1"/>
</dbReference>
<dbReference type="InterPro" id="IPR038765">
    <property type="entry name" value="Papain-like_cys_pep_sf"/>
</dbReference>
<dbReference type="InterPro" id="IPR036213">
    <property type="entry name" value="Calpain_III_sf"/>
</dbReference>
<dbReference type="InterPro" id="IPR001300">
    <property type="entry name" value="Peptidase_C2_calpain_cat"/>
</dbReference>
<dbReference type="PANTHER" id="PTHR10183">
    <property type="entry name" value="CALPAIN"/>
    <property type="match status" value="1"/>
</dbReference>
<dbReference type="SUPFAM" id="SSF47473">
    <property type="entry name" value="EF-hand"/>
    <property type="match status" value="1"/>
</dbReference>
<evidence type="ECO:0000256" key="2">
    <source>
        <dbReference type="PIRSR" id="PIRSR622684-1"/>
    </source>
</evidence>
<dbReference type="PROSITE" id="PS50203">
    <property type="entry name" value="CALPAIN_CAT"/>
    <property type="match status" value="1"/>
</dbReference>
<reference evidence="6" key="2">
    <citation type="submission" date="2015-02" db="UniProtKB">
        <authorList>
            <consortium name="EnsemblMetazoa"/>
        </authorList>
    </citation>
    <scope>IDENTIFICATION</scope>
</reference>
<dbReference type="InterPro" id="IPR022684">
    <property type="entry name" value="Calpain_cysteine_protease"/>
</dbReference>
<reference evidence="7" key="1">
    <citation type="submission" date="2011-05" db="EMBL/GenBank/DDBJ databases">
        <authorList>
            <person name="Richards S.R."/>
            <person name="Qu J."/>
            <person name="Jiang H."/>
            <person name="Jhangiani S.N."/>
            <person name="Agravi P."/>
            <person name="Goodspeed R."/>
            <person name="Gross S."/>
            <person name="Mandapat C."/>
            <person name="Jackson L."/>
            <person name="Mathew T."/>
            <person name="Pu L."/>
            <person name="Thornton R."/>
            <person name="Saada N."/>
            <person name="Wilczek-Boney K.B."/>
            <person name="Lee S."/>
            <person name="Kovar C."/>
            <person name="Wu Y."/>
            <person name="Scherer S.E."/>
            <person name="Worley K.C."/>
            <person name="Muzny D.M."/>
            <person name="Gibbs R."/>
        </authorList>
    </citation>
    <scope>NUCLEOTIDE SEQUENCE</scope>
    <source>
        <strain evidence="7">Brora</strain>
    </source>
</reference>
<dbReference type="InterPro" id="IPR022683">
    <property type="entry name" value="Calpain_III"/>
</dbReference>
<dbReference type="GO" id="GO:0006508">
    <property type="term" value="P:proteolysis"/>
    <property type="evidence" value="ECO:0007669"/>
    <property type="project" value="InterPro"/>
</dbReference>
<dbReference type="Gene3D" id="3.90.70.10">
    <property type="entry name" value="Cysteine proteinases"/>
    <property type="match status" value="1"/>
</dbReference>
<dbReference type="Gene3D" id="1.10.238.10">
    <property type="entry name" value="EF-hand"/>
    <property type="match status" value="1"/>
</dbReference>
<dbReference type="Pfam" id="PF00648">
    <property type="entry name" value="Peptidase_C2"/>
    <property type="match status" value="1"/>
</dbReference>
<proteinExistence type="inferred from homology"/>
<evidence type="ECO:0008006" key="8">
    <source>
        <dbReference type="Google" id="ProtNLM"/>
    </source>
</evidence>
<dbReference type="PhylomeDB" id="T1JH14"/>
<dbReference type="OMA" id="ASNCFWA"/>
<evidence type="ECO:0000259" key="4">
    <source>
        <dbReference type="PROSITE" id="PS50203"/>
    </source>
</evidence>
<dbReference type="InterPro" id="IPR002048">
    <property type="entry name" value="EF_hand_dom"/>
</dbReference>
<dbReference type="EMBL" id="JH432215">
    <property type="status" value="NOT_ANNOTATED_CDS"/>
    <property type="molecule type" value="Genomic_DNA"/>
</dbReference>
<dbReference type="GO" id="GO:0004198">
    <property type="term" value="F:calcium-dependent cysteine-type endopeptidase activity"/>
    <property type="evidence" value="ECO:0007669"/>
    <property type="project" value="InterPro"/>
</dbReference>
<comment type="caution">
    <text evidence="3">Lacks conserved residue(s) required for the propagation of feature annotation.</text>
</comment>
<feature type="active site" evidence="2">
    <location>
        <position position="255"/>
    </location>
</feature>
<dbReference type="Pfam" id="PF01067">
    <property type="entry name" value="Calpain_III"/>
    <property type="match status" value="1"/>
</dbReference>
<dbReference type="Gene3D" id="2.60.120.380">
    <property type="match status" value="1"/>
</dbReference>
<accession>T1JH14</accession>
<evidence type="ECO:0000259" key="5">
    <source>
        <dbReference type="PROSITE" id="PS50222"/>
    </source>
</evidence>
<dbReference type="PANTHER" id="PTHR10183:SF394">
    <property type="entry name" value="CALPAIN-C"/>
    <property type="match status" value="1"/>
</dbReference>
<dbReference type="eggNOG" id="KOG0045">
    <property type="taxonomic scope" value="Eukaryota"/>
</dbReference>
<protein>
    <recommendedName>
        <fullName evidence="8">Calpain catalytic domain-containing protein</fullName>
    </recommendedName>
</protein>
<name>T1JH14_STRMM</name>
<dbReference type="GO" id="GO:0005737">
    <property type="term" value="C:cytoplasm"/>
    <property type="evidence" value="ECO:0007669"/>
    <property type="project" value="TreeGrafter"/>
</dbReference>
<dbReference type="InterPro" id="IPR011992">
    <property type="entry name" value="EF-hand-dom_pair"/>
</dbReference>
<dbReference type="SMART" id="SM00720">
    <property type="entry name" value="calpain_III"/>
    <property type="match status" value="1"/>
</dbReference>
<feature type="domain" description="Calpain catalytic" evidence="4">
    <location>
        <begin position="17"/>
        <end position="315"/>
    </location>
</feature>
<dbReference type="SUPFAM" id="SSF49758">
    <property type="entry name" value="Calpain large subunit, middle domain (domain III)"/>
    <property type="match status" value="1"/>
</dbReference>
<dbReference type="InterPro" id="IPR022682">
    <property type="entry name" value="Calpain_domain_III"/>
</dbReference>
<feature type="domain" description="EF-hand" evidence="5">
    <location>
        <begin position="513"/>
        <end position="548"/>
    </location>
</feature>
<evidence type="ECO:0000313" key="7">
    <source>
        <dbReference type="Proteomes" id="UP000014500"/>
    </source>
</evidence>
<evidence type="ECO:0000256" key="1">
    <source>
        <dbReference type="ARBA" id="ARBA00007623"/>
    </source>
</evidence>
<dbReference type="Proteomes" id="UP000014500">
    <property type="component" value="Unassembled WGS sequence"/>
</dbReference>
<dbReference type="PRINTS" id="PR00704">
    <property type="entry name" value="CALPAIN"/>
</dbReference>
<dbReference type="STRING" id="126957.T1JH14"/>
<keyword evidence="7" id="KW-1185">Reference proteome</keyword>
<evidence type="ECO:0000313" key="6">
    <source>
        <dbReference type="EnsemblMetazoa" id="SMAR013143-PA"/>
    </source>
</evidence>